<proteinExistence type="predicted"/>
<feature type="coiled-coil region" evidence="1">
    <location>
        <begin position="29"/>
        <end position="63"/>
    </location>
</feature>
<comment type="caution">
    <text evidence="2">The sequence shown here is derived from an EMBL/GenBank/DDBJ whole genome shotgun (WGS) entry which is preliminary data.</text>
</comment>
<evidence type="ECO:0000256" key="1">
    <source>
        <dbReference type="SAM" id="Coils"/>
    </source>
</evidence>
<dbReference type="EMBL" id="JACIIK010000009">
    <property type="protein sequence ID" value="MBB6204039.1"/>
    <property type="molecule type" value="Genomic_DNA"/>
</dbReference>
<evidence type="ECO:0000313" key="2">
    <source>
        <dbReference type="EMBL" id="MBB6204039.1"/>
    </source>
</evidence>
<dbReference type="Proteomes" id="UP000518681">
    <property type="component" value="Unassembled WGS sequence"/>
</dbReference>
<reference evidence="2 3" key="1">
    <citation type="submission" date="2020-08" db="EMBL/GenBank/DDBJ databases">
        <title>Genomic Encyclopedia of Type Strains, Phase IV (KMG-V): Genome sequencing to study the core and pangenomes of soil and plant-associated prokaryotes.</title>
        <authorList>
            <person name="Whitman W."/>
        </authorList>
    </citation>
    <scope>NUCLEOTIDE SEQUENCE [LARGE SCALE GENOMIC DNA]</scope>
    <source>
        <strain evidence="2 3">SEMIA 4013</strain>
    </source>
</reference>
<evidence type="ECO:0000313" key="3">
    <source>
        <dbReference type="Proteomes" id="UP000518681"/>
    </source>
</evidence>
<accession>A0AAW3UZD9</accession>
<gene>
    <name evidence="2" type="ORF">GGD69_004933</name>
</gene>
<sequence>MPTVATPAAPLAIGQQIPDDELLELKTRAQVAESALRDAYARIASLEAQRASLLDRATLAEAAAKVSGEQIESERTQHAAQVKALTDRLGELSDTVTRLSGLERHLHLQTDALRQELGQQRDLYKVRAEAAEKALAAERTQTDALRRILGNRAHSEQK</sequence>
<dbReference type="RefSeq" id="WP_183802923.1">
    <property type="nucleotide sequence ID" value="NZ_JACIII010000019.1"/>
</dbReference>
<dbReference type="AlphaFoldDB" id="A0AAW3UZD9"/>
<protein>
    <submittedName>
        <fullName evidence="2">Uncharacterized protein involved in exopolysaccharide biosynthesis</fullName>
    </submittedName>
</protein>
<keyword evidence="1" id="KW-0175">Coiled coil</keyword>
<organism evidence="2 3">
    <name type="scientific">Paraburkholderia fungorum</name>
    <dbReference type="NCBI Taxonomy" id="134537"/>
    <lineage>
        <taxon>Bacteria</taxon>
        <taxon>Pseudomonadati</taxon>
        <taxon>Pseudomonadota</taxon>
        <taxon>Betaproteobacteria</taxon>
        <taxon>Burkholderiales</taxon>
        <taxon>Burkholderiaceae</taxon>
        <taxon>Paraburkholderia</taxon>
    </lineage>
</organism>
<name>A0AAW3UZD9_9BURK</name>